<keyword evidence="1" id="KW-1133">Transmembrane helix</keyword>
<sequence>MLKFISEASSYLFQNWIAIIALLFSYITYKRNSIKLDVDIQKSSKWILSMLCDDGSSVINENGLIHANIKIINSSNFDIGFFNLCVFESKNGSRELNYYRNSQFHIFNDLVDRKAISVLAPNREQYGLNLPDASFGTIKARSMTSIDIVVAPDDDEITGLYIAFKTTKSRSKLFKPSHGFVNSPYEQYSQSVLVEGASKPDYHSILSVLND</sequence>
<evidence type="ECO:0000313" key="2">
    <source>
        <dbReference type="EMBL" id="MBC1373387.1"/>
    </source>
</evidence>
<feature type="transmembrane region" description="Helical" evidence="1">
    <location>
        <begin position="12"/>
        <end position="29"/>
    </location>
</feature>
<comment type="caution">
    <text evidence="2">The sequence shown here is derived from an EMBL/GenBank/DDBJ whole genome shotgun (WGS) entry which is preliminary data.</text>
</comment>
<accession>A0A841Y902</accession>
<keyword evidence="1" id="KW-0472">Membrane</keyword>
<evidence type="ECO:0000256" key="1">
    <source>
        <dbReference type="SAM" id="Phobius"/>
    </source>
</evidence>
<reference evidence="2 3" key="1">
    <citation type="submission" date="2020-03" db="EMBL/GenBank/DDBJ databases">
        <title>Soil Listeria distribution.</title>
        <authorList>
            <person name="Liao J."/>
            <person name="Wiedmann M."/>
        </authorList>
    </citation>
    <scope>NUCLEOTIDE SEQUENCE [LARGE SCALE GENOMIC DNA]</scope>
    <source>
        <strain evidence="2 3">FSL L7-1681</strain>
    </source>
</reference>
<dbReference type="RefSeq" id="WP_185377685.1">
    <property type="nucleotide sequence ID" value="NZ_JAARPL010000010.1"/>
</dbReference>
<dbReference type="Proteomes" id="UP000591929">
    <property type="component" value="Unassembled WGS sequence"/>
</dbReference>
<protein>
    <submittedName>
        <fullName evidence="2">Uncharacterized protein</fullName>
    </submittedName>
</protein>
<evidence type="ECO:0000313" key="3">
    <source>
        <dbReference type="Proteomes" id="UP000591929"/>
    </source>
</evidence>
<dbReference type="EMBL" id="JAARPL010000010">
    <property type="protein sequence ID" value="MBC1373387.1"/>
    <property type="molecule type" value="Genomic_DNA"/>
</dbReference>
<keyword evidence="1" id="KW-0812">Transmembrane</keyword>
<organism evidence="2 3">
    <name type="scientific">Listeria booriae</name>
    <dbReference type="NCBI Taxonomy" id="1552123"/>
    <lineage>
        <taxon>Bacteria</taxon>
        <taxon>Bacillati</taxon>
        <taxon>Bacillota</taxon>
        <taxon>Bacilli</taxon>
        <taxon>Bacillales</taxon>
        <taxon>Listeriaceae</taxon>
        <taxon>Listeria</taxon>
    </lineage>
</organism>
<dbReference type="AlphaFoldDB" id="A0A841Y902"/>
<proteinExistence type="predicted"/>
<gene>
    <name evidence="2" type="ORF">HB847_13490</name>
</gene>
<name>A0A841Y902_9LIST</name>